<evidence type="ECO:0008006" key="4">
    <source>
        <dbReference type="Google" id="ProtNLM"/>
    </source>
</evidence>
<protein>
    <recommendedName>
        <fullName evidence="4">Glutamine amidotransferase</fullName>
    </recommendedName>
</protein>
<feature type="region of interest" description="Disordered" evidence="1">
    <location>
        <begin position="65"/>
        <end position="92"/>
    </location>
</feature>
<comment type="caution">
    <text evidence="2">The sequence shown here is derived from an EMBL/GenBank/DDBJ whole genome shotgun (WGS) entry which is preliminary data.</text>
</comment>
<accession>A0ABV6K183</accession>
<gene>
    <name evidence="2" type="ORF">ACFFGY_20035</name>
</gene>
<dbReference type="EMBL" id="JBHLUN010000015">
    <property type="protein sequence ID" value="MFC0410548.1"/>
    <property type="molecule type" value="Genomic_DNA"/>
</dbReference>
<evidence type="ECO:0000313" key="2">
    <source>
        <dbReference type="EMBL" id="MFC0410548.1"/>
    </source>
</evidence>
<feature type="compositionally biased region" description="Acidic residues" evidence="1">
    <location>
        <begin position="65"/>
        <end position="88"/>
    </location>
</feature>
<reference evidence="2 3" key="1">
    <citation type="submission" date="2024-09" db="EMBL/GenBank/DDBJ databases">
        <authorList>
            <person name="Sun Q."/>
            <person name="Mori K."/>
        </authorList>
    </citation>
    <scope>NUCLEOTIDE SEQUENCE [LARGE SCALE GENOMIC DNA]</scope>
    <source>
        <strain evidence="2 3">TBRC 5777</strain>
    </source>
</reference>
<organism evidence="2 3">
    <name type="scientific">Roseomonas elaeocarpi</name>
    <dbReference type="NCBI Taxonomy" id="907779"/>
    <lineage>
        <taxon>Bacteria</taxon>
        <taxon>Pseudomonadati</taxon>
        <taxon>Pseudomonadota</taxon>
        <taxon>Alphaproteobacteria</taxon>
        <taxon>Acetobacterales</taxon>
        <taxon>Roseomonadaceae</taxon>
        <taxon>Roseomonas</taxon>
    </lineage>
</organism>
<name>A0ABV6K183_9PROT</name>
<evidence type="ECO:0000256" key="1">
    <source>
        <dbReference type="SAM" id="MobiDB-lite"/>
    </source>
</evidence>
<dbReference type="Proteomes" id="UP001589865">
    <property type="component" value="Unassembled WGS sequence"/>
</dbReference>
<evidence type="ECO:0000313" key="3">
    <source>
        <dbReference type="Proteomes" id="UP001589865"/>
    </source>
</evidence>
<sequence>MFTFEIGGKAIAVTDASEDEAKRLLDGEEFRSDLARLESEDGPLWDGVAALTVRPATQAEIDEFNQVEDETEEFEDDDLEDEEDEEGESSVIVFLVPIVDSEEDDEN</sequence>
<dbReference type="RefSeq" id="WP_377046294.1">
    <property type="nucleotide sequence ID" value="NZ_JBHLUN010000015.1"/>
</dbReference>
<proteinExistence type="predicted"/>
<keyword evidence="3" id="KW-1185">Reference proteome</keyword>